<feature type="transmembrane region" description="Helical" evidence="1">
    <location>
        <begin position="163"/>
        <end position="185"/>
    </location>
</feature>
<keyword evidence="1" id="KW-0472">Membrane</keyword>
<feature type="transmembrane region" description="Helical" evidence="1">
    <location>
        <begin position="243"/>
        <end position="262"/>
    </location>
</feature>
<sequence>MRASTIPTAVVAESIRTGGRRGVVWTIGVPAAVLSGLLITMAVAIVAEQFAAIGAASANPASIQVTSATTPNAVYWIITFTVTIGAITAAYAQASAMREPADDLERFSYVRSWTAPIARWLYYGTVTAVVSSALVVCTLLTLPRAFPLVYGGVELMSDAGLRFVWAVPLYGFGACGFGIGLAAVIANPAGAIALLLGWMYVVETAITLVPNGYQLQSYLPFLNGVYGTGQELALQTPWSRNSALAFFVAVSALVFAVGLLRLSRRRR</sequence>
<protein>
    <submittedName>
        <fullName evidence="2">ABC transporter permease</fullName>
    </submittedName>
</protein>
<proteinExistence type="predicted"/>
<organism evidence="2 3">
    <name type="scientific">Gordonia asplenii</name>
    <dbReference type="NCBI Taxonomy" id="2725283"/>
    <lineage>
        <taxon>Bacteria</taxon>
        <taxon>Bacillati</taxon>
        <taxon>Actinomycetota</taxon>
        <taxon>Actinomycetes</taxon>
        <taxon>Mycobacteriales</taxon>
        <taxon>Gordoniaceae</taxon>
        <taxon>Gordonia</taxon>
    </lineage>
</organism>
<dbReference type="AlphaFoldDB" id="A0A848KPZ4"/>
<comment type="caution">
    <text evidence="2">The sequence shown here is derived from an EMBL/GenBank/DDBJ whole genome shotgun (WGS) entry which is preliminary data.</text>
</comment>
<dbReference type="RefSeq" id="WP_170193259.1">
    <property type="nucleotide sequence ID" value="NZ_JABBNB010000005.1"/>
</dbReference>
<keyword evidence="1" id="KW-0812">Transmembrane</keyword>
<keyword evidence="1" id="KW-1133">Transmembrane helix</keyword>
<reference evidence="2 3" key="1">
    <citation type="submission" date="2020-04" db="EMBL/GenBank/DDBJ databases">
        <title>Gordonia sp. nov. TBRC 11910.</title>
        <authorList>
            <person name="Suriyachadkun C."/>
        </authorList>
    </citation>
    <scope>NUCLEOTIDE SEQUENCE [LARGE SCALE GENOMIC DNA]</scope>
    <source>
        <strain evidence="2 3">TBRC 11910</strain>
    </source>
</reference>
<feature type="transmembrane region" description="Helical" evidence="1">
    <location>
        <begin position="192"/>
        <end position="213"/>
    </location>
</feature>
<name>A0A848KPZ4_9ACTN</name>
<keyword evidence="3" id="KW-1185">Reference proteome</keyword>
<feature type="transmembrane region" description="Helical" evidence="1">
    <location>
        <begin position="23"/>
        <end position="53"/>
    </location>
</feature>
<evidence type="ECO:0000256" key="1">
    <source>
        <dbReference type="SAM" id="Phobius"/>
    </source>
</evidence>
<accession>A0A848KPZ4</accession>
<dbReference type="Proteomes" id="UP000550729">
    <property type="component" value="Unassembled WGS sequence"/>
</dbReference>
<feature type="transmembrane region" description="Helical" evidence="1">
    <location>
        <begin position="73"/>
        <end position="92"/>
    </location>
</feature>
<gene>
    <name evidence="2" type="ORF">HH308_05895</name>
</gene>
<evidence type="ECO:0000313" key="3">
    <source>
        <dbReference type="Proteomes" id="UP000550729"/>
    </source>
</evidence>
<evidence type="ECO:0000313" key="2">
    <source>
        <dbReference type="EMBL" id="NMO00746.1"/>
    </source>
</evidence>
<feature type="transmembrane region" description="Helical" evidence="1">
    <location>
        <begin position="120"/>
        <end position="143"/>
    </location>
</feature>
<dbReference type="EMBL" id="JABBNB010000005">
    <property type="protein sequence ID" value="NMO00746.1"/>
    <property type="molecule type" value="Genomic_DNA"/>
</dbReference>